<gene>
    <name evidence="7" type="ORF">AB205_0144720</name>
</gene>
<name>A0A2G9R5W1_AQUCT</name>
<evidence type="ECO:0000256" key="2">
    <source>
        <dbReference type="ARBA" id="ARBA00022692"/>
    </source>
</evidence>
<dbReference type="GO" id="GO:0005509">
    <property type="term" value="F:calcium ion binding"/>
    <property type="evidence" value="ECO:0007669"/>
    <property type="project" value="UniProtKB-UniRule"/>
</dbReference>
<evidence type="ECO:0000313" key="8">
    <source>
        <dbReference type="Proteomes" id="UP000228934"/>
    </source>
</evidence>
<dbReference type="GO" id="GO:0005886">
    <property type="term" value="C:plasma membrane"/>
    <property type="evidence" value="ECO:0007669"/>
    <property type="project" value="UniProtKB-SubCell"/>
</dbReference>
<dbReference type="PANTHER" id="PTHR24026">
    <property type="entry name" value="FAT ATYPICAL CADHERIN-RELATED"/>
    <property type="match status" value="1"/>
</dbReference>
<dbReference type="Proteomes" id="UP000228934">
    <property type="component" value="Unassembled WGS sequence"/>
</dbReference>
<dbReference type="SMART" id="SM00112">
    <property type="entry name" value="CA"/>
    <property type="match status" value="2"/>
</dbReference>
<feature type="non-terminal residue" evidence="7">
    <location>
        <position position="1"/>
    </location>
</feature>
<dbReference type="Gene3D" id="2.60.40.60">
    <property type="entry name" value="Cadherins"/>
    <property type="match status" value="2"/>
</dbReference>
<evidence type="ECO:0000259" key="6">
    <source>
        <dbReference type="PROSITE" id="PS50268"/>
    </source>
</evidence>
<organism evidence="7 8">
    <name type="scientific">Aquarana catesbeiana</name>
    <name type="common">American bullfrog</name>
    <name type="synonym">Rana catesbeiana</name>
    <dbReference type="NCBI Taxonomy" id="8400"/>
    <lineage>
        <taxon>Eukaryota</taxon>
        <taxon>Metazoa</taxon>
        <taxon>Chordata</taxon>
        <taxon>Craniata</taxon>
        <taxon>Vertebrata</taxon>
        <taxon>Euteleostomi</taxon>
        <taxon>Amphibia</taxon>
        <taxon>Batrachia</taxon>
        <taxon>Anura</taxon>
        <taxon>Neobatrachia</taxon>
        <taxon>Ranoidea</taxon>
        <taxon>Ranidae</taxon>
        <taxon>Aquarana</taxon>
    </lineage>
</organism>
<feature type="non-terminal residue" evidence="7">
    <location>
        <position position="269"/>
    </location>
</feature>
<evidence type="ECO:0000256" key="5">
    <source>
        <dbReference type="PROSITE-ProRule" id="PRU00043"/>
    </source>
</evidence>
<comment type="subcellular location">
    <subcellularLocation>
        <location evidence="1">Membrane</location>
    </subcellularLocation>
</comment>
<dbReference type="PROSITE" id="PS50268">
    <property type="entry name" value="CADHERIN_2"/>
    <property type="match status" value="2"/>
</dbReference>
<evidence type="ECO:0000256" key="3">
    <source>
        <dbReference type="ARBA" id="ARBA00022989"/>
    </source>
</evidence>
<dbReference type="CDD" id="cd11304">
    <property type="entry name" value="Cadherin_repeat"/>
    <property type="match status" value="3"/>
</dbReference>
<protein>
    <recommendedName>
        <fullName evidence="6">Cadherin domain-containing protein</fullName>
    </recommendedName>
</protein>
<dbReference type="Pfam" id="PF00028">
    <property type="entry name" value="Cadherin"/>
    <property type="match status" value="2"/>
</dbReference>
<sequence>ILNVSAADADTGDNAHIMYSFTKVSSLFHIGETSGSLSILQPLDFEMSPKHVMTVIAYSPRNPKYWSTATVIVHVEDVNEEGPRVENIVYHTVIWDSAYPTGSTFLDINATHGNKSVDEGIHYSISDDNSEGLFAISNATGHIFAIKDLPPHRYPQHYAFMVNCHDNGVPPLSTSVMVFVALSPINISYPVFSSDYYCPEALNDWTAPDTILTQIKAFYLPATLLYSFTTERDKDYFCMDPLTGIIRTKKALVMKDFPRNVTVKATDSQ</sequence>
<accession>A0A2G9R5W1</accession>
<dbReference type="SUPFAM" id="SSF49313">
    <property type="entry name" value="Cadherin-like"/>
    <property type="match status" value="3"/>
</dbReference>
<keyword evidence="4" id="KW-0472">Membrane</keyword>
<dbReference type="AlphaFoldDB" id="A0A2G9R5W1"/>
<dbReference type="EMBL" id="KV961820">
    <property type="protein sequence ID" value="PIO23256.1"/>
    <property type="molecule type" value="Genomic_DNA"/>
</dbReference>
<dbReference type="OrthoDB" id="6252479at2759"/>
<evidence type="ECO:0000256" key="4">
    <source>
        <dbReference type="ARBA" id="ARBA00023136"/>
    </source>
</evidence>
<keyword evidence="8" id="KW-1185">Reference proteome</keyword>
<dbReference type="InterPro" id="IPR002126">
    <property type="entry name" value="Cadherin-like_dom"/>
</dbReference>
<reference evidence="8" key="1">
    <citation type="journal article" date="2017" name="Nat. Commun.">
        <title>The North American bullfrog draft genome provides insight into hormonal regulation of long noncoding RNA.</title>
        <authorList>
            <person name="Hammond S.A."/>
            <person name="Warren R.L."/>
            <person name="Vandervalk B.P."/>
            <person name="Kucuk E."/>
            <person name="Khan H."/>
            <person name="Gibb E.A."/>
            <person name="Pandoh P."/>
            <person name="Kirk H."/>
            <person name="Zhao Y."/>
            <person name="Jones M."/>
            <person name="Mungall A.J."/>
            <person name="Coope R."/>
            <person name="Pleasance S."/>
            <person name="Moore R.A."/>
            <person name="Holt R.A."/>
            <person name="Round J.M."/>
            <person name="Ohora S."/>
            <person name="Walle B.V."/>
            <person name="Veldhoen N."/>
            <person name="Helbing C.C."/>
            <person name="Birol I."/>
        </authorList>
    </citation>
    <scope>NUCLEOTIDE SEQUENCE [LARGE SCALE GENOMIC DNA]</scope>
</reference>
<dbReference type="InterPro" id="IPR015919">
    <property type="entry name" value="Cadherin-like_sf"/>
</dbReference>
<proteinExistence type="predicted"/>
<evidence type="ECO:0000313" key="7">
    <source>
        <dbReference type="EMBL" id="PIO23256.1"/>
    </source>
</evidence>
<keyword evidence="2" id="KW-0812">Transmembrane</keyword>
<evidence type="ECO:0000256" key="1">
    <source>
        <dbReference type="ARBA" id="ARBA00004370"/>
    </source>
</evidence>
<dbReference type="PANTHER" id="PTHR24026:SF126">
    <property type="entry name" value="PROTOCADHERIN FAT 4"/>
    <property type="match status" value="1"/>
</dbReference>
<keyword evidence="3" id="KW-1133">Transmembrane helix</keyword>
<keyword evidence="5" id="KW-0106">Calcium</keyword>
<feature type="domain" description="Cadherin" evidence="6">
    <location>
        <begin position="100"/>
        <end position="192"/>
    </location>
</feature>
<feature type="domain" description="Cadherin" evidence="6">
    <location>
        <begin position="1"/>
        <end position="85"/>
    </location>
</feature>
<dbReference type="GO" id="GO:0007156">
    <property type="term" value="P:homophilic cell adhesion via plasma membrane adhesion molecules"/>
    <property type="evidence" value="ECO:0007669"/>
    <property type="project" value="InterPro"/>
</dbReference>